<feature type="region of interest" description="Disordered" evidence="1">
    <location>
        <begin position="562"/>
        <end position="612"/>
    </location>
</feature>
<feature type="region of interest" description="Disordered" evidence="1">
    <location>
        <begin position="695"/>
        <end position="716"/>
    </location>
</feature>
<dbReference type="SUPFAM" id="SSF55753">
    <property type="entry name" value="Actin depolymerizing proteins"/>
    <property type="match status" value="1"/>
</dbReference>
<feature type="region of interest" description="Disordered" evidence="1">
    <location>
        <begin position="638"/>
        <end position="664"/>
    </location>
</feature>
<evidence type="ECO:0000256" key="1">
    <source>
        <dbReference type="SAM" id="MobiDB-lite"/>
    </source>
</evidence>
<evidence type="ECO:0000313" key="3">
    <source>
        <dbReference type="Proteomes" id="UP000799440"/>
    </source>
</evidence>
<dbReference type="OrthoDB" id="74412at2759"/>
<evidence type="ECO:0008006" key="4">
    <source>
        <dbReference type="Google" id="ProtNLM"/>
    </source>
</evidence>
<feature type="region of interest" description="Disordered" evidence="1">
    <location>
        <begin position="278"/>
        <end position="341"/>
    </location>
</feature>
<feature type="region of interest" description="Disordered" evidence="1">
    <location>
        <begin position="460"/>
        <end position="535"/>
    </location>
</feature>
<feature type="compositionally biased region" description="Basic and acidic residues" evidence="1">
    <location>
        <begin position="396"/>
        <end position="418"/>
    </location>
</feature>
<feature type="compositionally biased region" description="Low complexity" evidence="1">
    <location>
        <begin position="1041"/>
        <end position="1057"/>
    </location>
</feature>
<feature type="compositionally biased region" description="Low complexity" evidence="1">
    <location>
        <begin position="1104"/>
        <end position="1115"/>
    </location>
</feature>
<feature type="compositionally biased region" description="Low complexity" evidence="1">
    <location>
        <begin position="638"/>
        <end position="656"/>
    </location>
</feature>
<feature type="compositionally biased region" description="Polar residues" evidence="1">
    <location>
        <begin position="1058"/>
        <end position="1068"/>
    </location>
</feature>
<name>A0A6A6V5K4_9PLEO</name>
<gene>
    <name evidence="2" type="ORF">M011DRAFT_528051</name>
</gene>
<feature type="compositionally biased region" description="Polar residues" evidence="1">
    <location>
        <begin position="498"/>
        <end position="509"/>
    </location>
</feature>
<feature type="region of interest" description="Disordered" evidence="1">
    <location>
        <begin position="374"/>
        <end position="437"/>
    </location>
</feature>
<feature type="compositionally biased region" description="Low complexity" evidence="1">
    <location>
        <begin position="879"/>
        <end position="898"/>
    </location>
</feature>
<sequence>MSLNGLDDAAVTGAYQAALAEAGGWFLLRYVSRDAVEVLSRGTRGATEARAAVAQYEEKSPLYGFLLYRRRKVLIKYTPEGTSRLLQARVAVHFTAVSEKFTPHDITMAITSADELSDSALASACSLHTAAPSTCSSNSSRRKLDEIAEDAEEGAGNGTNGSLERPSTPVNSKPAVNGSVTIDIPADVVLPSSPPALTSPVSPSRSVKKEPSSTLSPDPKAMPGDSSDPKPTAIRKSLQEYDDLFKYGLDPRLSSQTTRPSMADMYAEIYEKYNKPKVKLGPRPKVSLDGKRPQTAGTRVSTLPAGMRKANSRKHNDSKDTITSETNKSTTSSEEHPPSNASSLMITALPAVPPIPEFSVPVTTPSIIDLPLKSAIHPPKSPSSVRSMTLPGYPRDNPRSKRITPEKQRLMKAVEMRKKQLQAQQEREKQEAADKDAAAGAAAELAAELVRIGQKDARNDAVKERSLTIGGPDPTVLETLENHSSDQSAATGRKHTRSNSTGTGPSHSLDSNDGHMHTHFRNKSTGTKLPHPRYNSGVLQDLAPLVIAVPGKEPLLKRSNAVMEKDPHSPKSPKSKISDKPPQLDEPPLSTTPIEVPGTPTASVETAQSNILPTGTKVASPVVDSAVDMGDDIYSAASASSPTTAQTQLSSAAPSTRPSSLSDDERLATALPQKIGDCTAETLWGLEAPELWSRAGDRESVQSTPTVVPESATPVPSVEVTPQVNISLAGASASEPNPRAETESTIHIPPAEPVAKRQSVIYTPTDIEPKADAALSKRAKRESMVLSVPKRRSFINVSEKRKSVGDRNSLYLNGDHPEEYMSDDSFIDELHTATLHQAKPIQVSKSPVTAFFPRKPSTTESERPTSRTASGLATGPALRSVSQPASQQPRQRQLSPDQGTGRKLSGVWPPQSNNENVSVAKKITVSSGISQRIKALAEKSKLDSGAVSPLATPDASASVAHRKSSFFSTPSPVASPGGKLANRASVASFANASDAAAPNRQPAPQFTPFTVGVKAYALKQTTEKPDASVQVTARIVRDGRPLNPTLTMPTDTTPLELNRSQITINRQPSTATTSLATSPVKTYPQPAHEPTSPRSPSVHSKEQSISAPRSSSESSWRTFGRRLSESKTGASARSLSAHSSESEGSSKKEKKDSRTSKLFKRMSAMSSAMSRKTQTGPDEERGSTTLASVREPPAPVQIGDLNVQFPDTLLWKRRWVEVDATGNLVLSMGKPGEQSKGLTKRFHLTEFRTPYAPDQDQQELAHSVVFDFIDGRTLQCACETYAAQKQVLQVIKETHEAWIAYNQAA</sequence>
<feature type="region of interest" description="Disordered" evidence="1">
    <location>
        <begin position="1040"/>
        <end position="1192"/>
    </location>
</feature>
<reference evidence="2" key="1">
    <citation type="journal article" date="2020" name="Stud. Mycol.">
        <title>101 Dothideomycetes genomes: a test case for predicting lifestyles and emergence of pathogens.</title>
        <authorList>
            <person name="Haridas S."/>
            <person name="Albert R."/>
            <person name="Binder M."/>
            <person name="Bloem J."/>
            <person name="Labutti K."/>
            <person name="Salamov A."/>
            <person name="Andreopoulos B."/>
            <person name="Baker S."/>
            <person name="Barry K."/>
            <person name="Bills G."/>
            <person name="Bluhm B."/>
            <person name="Cannon C."/>
            <person name="Castanera R."/>
            <person name="Culley D."/>
            <person name="Daum C."/>
            <person name="Ezra D."/>
            <person name="Gonzalez J."/>
            <person name="Henrissat B."/>
            <person name="Kuo A."/>
            <person name="Liang C."/>
            <person name="Lipzen A."/>
            <person name="Lutzoni F."/>
            <person name="Magnuson J."/>
            <person name="Mondo S."/>
            <person name="Nolan M."/>
            <person name="Ohm R."/>
            <person name="Pangilinan J."/>
            <person name="Park H.-J."/>
            <person name="Ramirez L."/>
            <person name="Alfaro M."/>
            <person name="Sun H."/>
            <person name="Tritt A."/>
            <person name="Yoshinaga Y."/>
            <person name="Zwiers L.-H."/>
            <person name="Turgeon B."/>
            <person name="Goodwin S."/>
            <person name="Spatafora J."/>
            <person name="Crous P."/>
            <person name="Grigoriev I."/>
        </authorList>
    </citation>
    <scope>NUCLEOTIDE SEQUENCE</scope>
    <source>
        <strain evidence="2">CBS 119925</strain>
    </source>
</reference>
<organism evidence="2 3">
    <name type="scientific">Sporormia fimetaria CBS 119925</name>
    <dbReference type="NCBI Taxonomy" id="1340428"/>
    <lineage>
        <taxon>Eukaryota</taxon>
        <taxon>Fungi</taxon>
        <taxon>Dikarya</taxon>
        <taxon>Ascomycota</taxon>
        <taxon>Pezizomycotina</taxon>
        <taxon>Dothideomycetes</taxon>
        <taxon>Pleosporomycetidae</taxon>
        <taxon>Pleosporales</taxon>
        <taxon>Sporormiaceae</taxon>
        <taxon>Sporormia</taxon>
    </lineage>
</organism>
<feature type="compositionally biased region" description="Basic and acidic residues" evidence="1">
    <location>
        <begin position="425"/>
        <end position="437"/>
    </location>
</feature>
<keyword evidence="3" id="KW-1185">Reference proteome</keyword>
<feature type="compositionally biased region" description="Polar residues" evidence="1">
    <location>
        <begin position="600"/>
        <end position="612"/>
    </location>
</feature>
<protein>
    <recommendedName>
        <fullName evidence="4">ADF-H domain-containing protein</fullName>
    </recommendedName>
</protein>
<dbReference type="Proteomes" id="UP000799440">
    <property type="component" value="Unassembled WGS sequence"/>
</dbReference>
<dbReference type="EMBL" id="MU006585">
    <property type="protein sequence ID" value="KAF2745004.1"/>
    <property type="molecule type" value="Genomic_DNA"/>
</dbReference>
<feature type="region of interest" description="Disordered" evidence="1">
    <location>
        <begin position="846"/>
        <end position="915"/>
    </location>
</feature>
<feature type="compositionally biased region" description="Low complexity" evidence="1">
    <location>
        <begin position="323"/>
        <end position="332"/>
    </location>
</feature>
<feature type="compositionally biased region" description="Low complexity" evidence="1">
    <location>
        <begin position="1130"/>
        <end position="1139"/>
    </location>
</feature>
<dbReference type="InterPro" id="IPR029006">
    <property type="entry name" value="ADF-H/Gelsolin-like_dom_sf"/>
</dbReference>
<accession>A0A6A6V5K4</accession>
<feature type="compositionally biased region" description="Polar residues" evidence="1">
    <location>
        <begin position="195"/>
        <end position="205"/>
    </location>
</feature>
<evidence type="ECO:0000313" key="2">
    <source>
        <dbReference type="EMBL" id="KAF2745004.1"/>
    </source>
</evidence>
<proteinExistence type="predicted"/>
<feature type="compositionally biased region" description="Basic and acidic residues" evidence="1">
    <location>
        <begin position="1140"/>
        <end position="1155"/>
    </location>
</feature>
<feature type="compositionally biased region" description="Low complexity" evidence="1">
    <location>
        <begin position="1069"/>
        <end position="1078"/>
    </location>
</feature>
<feature type="region of interest" description="Disordered" evidence="1">
    <location>
        <begin position="150"/>
        <end position="233"/>
    </location>
</feature>
<dbReference type="Gene3D" id="3.40.20.10">
    <property type="entry name" value="Severin"/>
    <property type="match status" value="1"/>
</dbReference>